<evidence type="ECO:0000256" key="4">
    <source>
        <dbReference type="ARBA" id="ARBA00023125"/>
    </source>
</evidence>
<keyword evidence="3" id="KW-0805">Transcription regulation</keyword>
<comment type="caution">
    <text evidence="9">The sequence shown here is derived from an EMBL/GenBank/DDBJ whole genome shotgun (WGS) entry which is preliminary data.</text>
</comment>
<dbReference type="Pfam" id="PF11951">
    <property type="entry name" value="Fungal_trans_2"/>
    <property type="match status" value="1"/>
</dbReference>
<dbReference type="GO" id="GO:0000976">
    <property type="term" value="F:transcription cis-regulatory region binding"/>
    <property type="evidence" value="ECO:0007669"/>
    <property type="project" value="TreeGrafter"/>
</dbReference>
<feature type="domain" description="Zn(2)-C6 fungal-type" evidence="8">
    <location>
        <begin position="14"/>
        <end position="42"/>
    </location>
</feature>
<dbReference type="SMART" id="SM00066">
    <property type="entry name" value="GAL4"/>
    <property type="match status" value="1"/>
</dbReference>
<keyword evidence="10" id="KW-1185">Reference proteome</keyword>
<evidence type="ECO:0000313" key="10">
    <source>
        <dbReference type="Proteomes" id="UP001321749"/>
    </source>
</evidence>
<dbReference type="PROSITE" id="PS50048">
    <property type="entry name" value="ZN2_CY6_FUNGAL_2"/>
    <property type="match status" value="1"/>
</dbReference>
<reference evidence="9" key="1">
    <citation type="journal article" date="2023" name="Mol. Phylogenet. Evol.">
        <title>Genome-scale phylogeny and comparative genomics of the fungal order Sordariales.</title>
        <authorList>
            <person name="Hensen N."/>
            <person name="Bonometti L."/>
            <person name="Westerberg I."/>
            <person name="Brannstrom I.O."/>
            <person name="Guillou S."/>
            <person name="Cros-Aarteil S."/>
            <person name="Calhoun S."/>
            <person name="Haridas S."/>
            <person name="Kuo A."/>
            <person name="Mondo S."/>
            <person name="Pangilinan J."/>
            <person name="Riley R."/>
            <person name="LaButti K."/>
            <person name="Andreopoulos B."/>
            <person name="Lipzen A."/>
            <person name="Chen C."/>
            <person name="Yan M."/>
            <person name="Daum C."/>
            <person name="Ng V."/>
            <person name="Clum A."/>
            <person name="Steindorff A."/>
            <person name="Ohm R.A."/>
            <person name="Martin F."/>
            <person name="Silar P."/>
            <person name="Natvig D.O."/>
            <person name="Lalanne C."/>
            <person name="Gautier V."/>
            <person name="Ament-Velasquez S.L."/>
            <person name="Kruys A."/>
            <person name="Hutchinson M.I."/>
            <person name="Powell A.J."/>
            <person name="Barry K."/>
            <person name="Miller A.N."/>
            <person name="Grigoriev I.V."/>
            <person name="Debuchy R."/>
            <person name="Gladieux P."/>
            <person name="Hiltunen Thoren M."/>
            <person name="Johannesson H."/>
        </authorList>
    </citation>
    <scope>NUCLEOTIDE SEQUENCE</scope>
    <source>
        <strain evidence="9">PSN324</strain>
    </source>
</reference>
<dbReference type="SUPFAM" id="SSF57701">
    <property type="entry name" value="Zn2/Cys6 DNA-binding domain"/>
    <property type="match status" value="1"/>
</dbReference>
<dbReference type="InterPro" id="IPR036864">
    <property type="entry name" value="Zn2-C6_fun-type_DNA-bd_sf"/>
</dbReference>
<evidence type="ECO:0000256" key="2">
    <source>
        <dbReference type="ARBA" id="ARBA00022833"/>
    </source>
</evidence>
<feature type="region of interest" description="Disordered" evidence="7">
    <location>
        <begin position="62"/>
        <end position="94"/>
    </location>
</feature>
<dbReference type="Gene3D" id="4.10.240.10">
    <property type="entry name" value="Zn(2)-C6 fungal-type DNA-binding domain"/>
    <property type="match status" value="1"/>
</dbReference>
<keyword evidence="2" id="KW-0862">Zinc</keyword>
<comment type="subcellular location">
    <subcellularLocation>
        <location evidence="1">Nucleus</location>
    </subcellularLocation>
</comment>
<dbReference type="Proteomes" id="UP001321749">
    <property type="component" value="Unassembled WGS sequence"/>
</dbReference>
<evidence type="ECO:0000313" key="9">
    <source>
        <dbReference type="EMBL" id="KAK4465449.1"/>
    </source>
</evidence>
<dbReference type="CDD" id="cd00067">
    <property type="entry name" value="GAL4"/>
    <property type="match status" value="1"/>
</dbReference>
<keyword evidence="5" id="KW-0804">Transcription</keyword>
<dbReference type="PANTHER" id="PTHR37534">
    <property type="entry name" value="TRANSCRIPTIONAL ACTIVATOR PROTEIN UGA3"/>
    <property type="match status" value="1"/>
</dbReference>
<organism evidence="9 10">
    <name type="scientific">Cladorrhinum samala</name>
    <dbReference type="NCBI Taxonomy" id="585594"/>
    <lineage>
        <taxon>Eukaryota</taxon>
        <taxon>Fungi</taxon>
        <taxon>Dikarya</taxon>
        <taxon>Ascomycota</taxon>
        <taxon>Pezizomycotina</taxon>
        <taxon>Sordariomycetes</taxon>
        <taxon>Sordariomycetidae</taxon>
        <taxon>Sordariales</taxon>
        <taxon>Podosporaceae</taxon>
        <taxon>Cladorrhinum</taxon>
    </lineage>
</organism>
<dbReference type="InterPro" id="IPR021858">
    <property type="entry name" value="Fun_TF"/>
</dbReference>
<feature type="compositionally biased region" description="Low complexity" evidence="7">
    <location>
        <begin position="68"/>
        <end position="79"/>
    </location>
</feature>
<evidence type="ECO:0000259" key="8">
    <source>
        <dbReference type="PROSITE" id="PS50048"/>
    </source>
</evidence>
<dbReference type="EMBL" id="MU864939">
    <property type="protein sequence ID" value="KAK4465449.1"/>
    <property type="molecule type" value="Genomic_DNA"/>
</dbReference>
<proteinExistence type="predicted"/>
<sequence length="516" mass="57289">MEPAANSSTRTNQHCWECRRRRLICDGGVPVCTKCRTAGIVCPGYADKKPLTWLAPGRVVSRNRKPKAAATSTSLPSTTGRKKKTKDEPPAQDTSKSLYKLDLRVVPKVLDLRPKAWDIIEAAAYYNSYIYPDLKAHALGSSLFIQPVQTVTQIPLSVVHTLVSVALSHRIIQVSEGDTSLELVQPMSTSLYRHRGMAMRSIQELLGNEKTRRDIPTLVSVYLFMIAVLQQSFTPHWRVHVNGFISLLNLNGSFLTMVNESWLLRPSLMGLLITGIFANTTTRPDRQLHLTDTTAETLNLIQEHYTESFYPPVACPPALLNEIILINQLRSCDGEPSESRSSSTDPAPQLQLQLRAAETLSRIESFDPDGWAASHETLQETWLLIAKLHRAATALFCILSLQSCGILQREPSGAPELELARAKHARELFSLLEEGFSTPMVKRRMTWALVVAGVEAARAGKGVQKYIGGCLHEICRSQGLAATMVVKRVLERFWSKGGEGGWDGCWEGDEGYAFIL</sequence>
<evidence type="ECO:0000256" key="6">
    <source>
        <dbReference type="ARBA" id="ARBA00023242"/>
    </source>
</evidence>
<evidence type="ECO:0000256" key="3">
    <source>
        <dbReference type="ARBA" id="ARBA00023015"/>
    </source>
</evidence>
<reference evidence="9" key="2">
    <citation type="submission" date="2023-06" db="EMBL/GenBank/DDBJ databases">
        <authorList>
            <consortium name="Lawrence Berkeley National Laboratory"/>
            <person name="Mondo S.J."/>
            <person name="Hensen N."/>
            <person name="Bonometti L."/>
            <person name="Westerberg I."/>
            <person name="Brannstrom I.O."/>
            <person name="Guillou S."/>
            <person name="Cros-Aarteil S."/>
            <person name="Calhoun S."/>
            <person name="Haridas S."/>
            <person name="Kuo A."/>
            <person name="Pangilinan J."/>
            <person name="Riley R."/>
            <person name="Labutti K."/>
            <person name="Andreopoulos B."/>
            <person name="Lipzen A."/>
            <person name="Chen C."/>
            <person name="Yanf M."/>
            <person name="Daum C."/>
            <person name="Ng V."/>
            <person name="Clum A."/>
            <person name="Steindorff A."/>
            <person name="Ohm R."/>
            <person name="Martin F."/>
            <person name="Silar P."/>
            <person name="Natvig D."/>
            <person name="Lalanne C."/>
            <person name="Gautier V."/>
            <person name="Ament-Velasquez S.L."/>
            <person name="Kruys A."/>
            <person name="Hutchinson M.I."/>
            <person name="Powell A.J."/>
            <person name="Barry K."/>
            <person name="Miller A.N."/>
            <person name="Grigoriev I.V."/>
            <person name="Debuchy R."/>
            <person name="Gladieux P."/>
            <person name="Thoren M.H."/>
            <person name="Johannesson H."/>
        </authorList>
    </citation>
    <scope>NUCLEOTIDE SEQUENCE</scope>
    <source>
        <strain evidence="9">PSN324</strain>
    </source>
</reference>
<dbReference type="GO" id="GO:0045944">
    <property type="term" value="P:positive regulation of transcription by RNA polymerase II"/>
    <property type="evidence" value="ECO:0007669"/>
    <property type="project" value="TreeGrafter"/>
</dbReference>
<keyword evidence="4" id="KW-0238">DNA-binding</keyword>
<evidence type="ECO:0000256" key="7">
    <source>
        <dbReference type="SAM" id="MobiDB-lite"/>
    </source>
</evidence>
<accession>A0AAV9HZ80</accession>
<dbReference type="AlphaFoldDB" id="A0AAV9HZ80"/>
<gene>
    <name evidence="9" type="ORF">QBC42DRAFT_336263</name>
</gene>
<dbReference type="Pfam" id="PF00172">
    <property type="entry name" value="Zn_clus"/>
    <property type="match status" value="1"/>
</dbReference>
<name>A0AAV9HZ80_9PEZI</name>
<evidence type="ECO:0000256" key="1">
    <source>
        <dbReference type="ARBA" id="ARBA00004123"/>
    </source>
</evidence>
<dbReference type="GO" id="GO:0008270">
    <property type="term" value="F:zinc ion binding"/>
    <property type="evidence" value="ECO:0007669"/>
    <property type="project" value="InterPro"/>
</dbReference>
<dbReference type="PANTHER" id="PTHR37534:SF15">
    <property type="entry name" value="ZN(II)2CYS6 TRANSCRIPTION FACTOR (EUROFUNG)"/>
    <property type="match status" value="1"/>
</dbReference>
<dbReference type="GO" id="GO:0005634">
    <property type="term" value="C:nucleus"/>
    <property type="evidence" value="ECO:0007669"/>
    <property type="project" value="UniProtKB-SubCell"/>
</dbReference>
<dbReference type="InterPro" id="IPR001138">
    <property type="entry name" value="Zn2Cys6_DnaBD"/>
</dbReference>
<dbReference type="GO" id="GO:0000981">
    <property type="term" value="F:DNA-binding transcription factor activity, RNA polymerase II-specific"/>
    <property type="evidence" value="ECO:0007669"/>
    <property type="project" value="InterPro"/>
</dbReference>
<keyword evidence="6" id="KW-0539">Nucleus</keyword>
<protein>
    <submittedName>
        <fullName evidence="9">C6 zinc finger domain protein</fullName>
    </submittedName>
</protein>
<evidence type="ECO:0000256" key="5">
    <source>
        <dbReference type="ARBA" id="ARBA00023163"/>
    </source>
</evidence>